<gene>
    <name evidence="5" type="ORF">AAE02nite_46740</name>
</gene>
<feature type="signal peptide" evidence="1">
    <location>
        <begin position="1"/>
        <end position="26"/>
    </location>
</feature>
<dbReference type="GO" id="GO:0008234">
    <property type="term" value="F:cysteine-type peptidase activity"/>
    <property type="evidence" value="ECO:0007669"/>
    <property type="project" value="InterPro"/>
</dbReference>
<protein>
    <recommendedName>
        <fullName evidence="7">Gingipain domain-containing protein</fullName>
    </recommendedName>
</protein>
<feature type="domain" description="ILEI/PANDER" evidence="4">
    <location>
        <begin position="1128"/>
        <end position="1192"/>
    </location>
</feature>
<dbReference type="Pfam" id="PF07705">
    <property type="entry name" value="CARDB"/>
    <property type="match status" value="1"/>
</dbReference>
<evidence type="ECO:0000313" key="5">
    <source>
        <dbReference type="EMBL" id="GEO07010.1"/>
    </source>
</evidence>
<dbReference type="OrthoDB" id="9757650at2"/>
<organism evidence="5 6">
    <name type="scientific">Adhaeribacter aerolatus</name>
    <dbReference type="NCBI Taxonomy" id="670289"/>
    <lineage>
        <taxon>Bacteria</taxon>
        <taxon>Pseudomonadati</taxon>
        <taxon>Bacteroidota</taxon>
        <taxon>Cytophagia</taxon>
        <taxon>Cytophagales</taxon>
        <taxon>Hymenobacteraceae</taxon>
        <taxon>Adhaeribacter</taxon>
    </lineage>
</organism>
<evidence type="ECO:0000259" key="3">
    <source>
        <dbReference type="Pfam" id="PF07705"/>
    </source>
</evidence>
<comment type="caution">
    <text evidence="5">The sequence shown here is derived from an EMBL/GenBank/DDBJ whole genome shotgun (WGS) entry which is preliminary data.</text>
</comment>
<dbReference type="InterPro" id="IPR013783">
    <property type="entry name" value="Ig-like_fold"/>
</dbReference>
<dbReference type="InterPro" id="IPR001769">
    <property type="entry name" value="Gingipain"/>
</dbReference>
<dbReference type="Gene3D" id="2.60.40.10">
    <property type="entry name" value="Immunoglobulins"/>
    <property type="match status" value="1"/>
</dbReference>
<evidence type="ECO:0000259" key="4">
    <source>
        <dbReference type="Pfam" id="PF15711"/>
    </source>
</evidence>
<feature type="domain" description="Gingipain" evidence="2">
    <location>
        <begin position="427"/>
        <end position="783"/>
    </location>
</feature>
<dbReference type="InterPro" id="IPR011635">
    <property type="entry name" value="CARDB"/>
</dbReference>
<evidence type="ECO:0000256" key="1">
    <source>
        <dbReference type="SAM" id="SignalP"/>
    </source>
</evidence>
<feature type="domain" description="CARDB" evidence="3">
    <location>
        <begin position="809"/>
        <end position="897"/>
    </location>
</feature>
<dbReference type="CDD" id="cd02258">
    <property type="entry name" value="Peptidase_C25_N"/>
    <property type="match status" value="1"/>
</dbReference>
<reference evidence="5 6" key="1">
    <citation type="submission" date="2019-07" db="EMBL/GenBank/DDBJ databases">
        <title>Whole genome shotgun sequence of Adhaeribacter aerolatus NBRC 106133.</title>
        <authorList>
            <person name="Hosoyama A."/>
            <person name="Uohara A."/>
            <person name="Ohji S."/>
            <person name="Ichikawa N."/>
        </authorList>
    </citation>
    <scope>NUCLEOTIDE SEQUENCE [LARGE SCALE GENOMIC DNA]</scope>
    <source>
        <strain evidence="5 6">NBRC 106133</strain>
    </source>
</reference>
<dbReference type="Gene3D" id="3.40.50.1460">
    <property type="match status" value="1"/>
</dbReference>
<dbReference type="Pfam" id="PF15711">
    <property type="entry name" value="ILEI"/>
    <property type="match status" value="1"/>
</dbReference>
<dbReference type="Pfam" id="PF01364">
    <property type="entry name" value="Peptidase_C25"/>
    <property type="match status" value="1"/>
</dbReference>
<dbReference type="InterPro" id="IPR039477">
    <property type="entry name" value="ILEI/PANDER_dom"/>
</dbReference>
<feature type="chain" id="PRO_5021923049" description="Gingipain domain-containing protein" evidence="1">
    <location>
        <begin position="27"/>
        <end position="1678"/>
    </location>
</feature>
<dbReference type="Proteomes" id="UP000321532">
    <property type="component" value="Unassembled WGS sequence"/>
</dbReference>
<evidence type="ECO:0000259" key="2">
    <source>
        <dbReference type="Pfam" id="PF01364"/>
    </source>
</evidence>
<name>A0A512B4X5_9BACT</name>
<sequence length="1678" mass="185655">MNTVTNKIKINFFIFLLLGLAGVAQGQGQTFGNEWVNYSQAYYKIKVTRNGIHRLDYNFLNNAGLSAANPQKLQLFRSGKEVAIVVNGEADGRLDTGDYVEFYGERNDGKTDVELYQSPAYKVHDYYSLYTDTAAYFLTVSAANGKRMANQNVGPDNLTPEIWHHQTRMNLFVTNYSRGIAWGESAMSWGDKAEGFFSEFFGVQGGNRNRLNPYQVRVDSLFNLEPTGPMPTAEIALVGTYYTDHDVTVSVIAPSGAERILVANHKFGPFDHVKLNYPVQFNEIGSNGVLTIQIKVNTQVPAGGISDLIRVAYVKVRYPRKNIIPTKDFLISLADSNKTTPSFLVFDNLAANSIAYDITDKANVIRTAAITAGSQRGFIINGSPGKQRKILITTEGKFVTPLGAGRRMFKQVNAAKAGFIIVSHKILTKPVANYPNPVKAYADYRASAAGGKYDTLVLYTDQIYDQFHYGDRSPVAIRRLMQFLMANGSPQYLFLLGKGIETDFGGGNFRKNPNAYPVQDLVPTGGAPGSDIIFTADFQNRSFFPKVPTGRVSAVNAAEVAAYLDKVKQHETTPQNAEWRKNILHLGGGINLQEQNLFKNYLRSYENMAENPLYGAIVESISRTGATSSTSNINVSSQVNNGLSLITFFGHSSPSVLDIDIGYASNPVNNYNNPGKYPMILLNGCFSGNAFSSSTTRSFGEDWVLSPQKGAIGFIAHSATGYTTPLNIYSRNYYALTFTDPNFYGKSLGTINQEVVKRTALSGNEQLVATAIEMVMQADPAVVLIGPDKPDYTIKANSINIAPMNDQEPVTANSESFRILIPVKNLGKATQEPFKIKVTRNEQVEVISELYPPVFSQDTLTFVFSSTEGRVAGINTFKIMVDSENAIAELDEANNTVQFVYNFPATGSRPLMPYEYAIVNTQEVKLIGQASNILQASRLYTFELDTTRTFNSPAKQTKEVNASSLPTWTVNLLPNAAPKDSLVYYWRFRPKDVVASEDTIWGESSFRYIPASPEGWSQSQPGQFTKARTNLIALNEQNRQWEFAPIQKNLSLRTAGGNITTDFLRYGIFINTFNANNGSCILNIPNILIAVFNDKTLEAHKMPANLAPTLCGEAPQSLYYFGDLRQPQNREYLRTFLEAVPSGYYVAALTLNQVPFADFQENLKNAFRSVGSKLIDDLKTGSPFALIGRKGAAAGTAQEVTASGEDLTESIQLDYSLTGFGNHGTITSTLIGPAANWQTLFHTVRNNGGGRDKYTLKVTGLNIEGKNEQVIYANVKDRTLDLSAIDAKVFPYLQLSLTLADSVEATAPQLEEWRVHYTGVPEGVVRPEVVGLEKYNSFAAQAQKGKIDAEIAFQNISNHSFTDSLLARVTLIGANGFSKDVKLKAVVKDETVVIPYTFPTNNLSGNYTLRVTVNPVAENPMLRPEQYYFNNTLEVPFALTANLHPVLDVVFDGRHILDGDIVSPNPLISMTLKDEDKYTFLKDPSHMEVYVKAPGASDFTVVNLAGNDIKYFAADKNNDFRLEYNPKNLPDGVYTLRVQGRDAAENKSGFEPYTINFEVINEAAVSHFYPYPNPFSSKTRFVFTLTGSTIPQDMKIQIMTVTGKVVREIMKDELGPLKIGNNISEFAWDGTDEFGDRLANGVYLYRVVMDTGTEEFKHRNTAGDKAFKKDYGKIYILR</sequence>
<dbReference type="Gene3D" id="2.60.40.4070">
    <property type="match status" value="1"/>
</dbReference>
<dbReference type="SUPFAM" id="SSF52129">
    <property type="entry name" value="Caspase-like"/>
    <property type="match status" value="1"/>
</dbReference>
<dbReference type="InterPro" id="IPR029030">
    <property type="entry name" value="Caspase-like_dom_sf"/>
</dbReference>
<evidence type="ECO:0008006" key="7">
    <source>
        <dbReference type="Google" id="ProtNLM"/>
    </source>
</evidence>
<evidence type="ECO:0000313" key="6">
    <source>
        <dbReference type="Proteomes" id="UP000321532"/>
    </source>
</evidence>
<dbReference type="RefSeq" id="WP_146904300.1">
    <property type="nucleotide sequence ID" value="NZ_BJYS01000048.1"/>
</dbReference>
<accession>A0A512B4X5</accession>
<dbReference type="EMBL" id="BJYS01000048">
    <property type="protein sequence ID" value="GEO07010.1"/>
    <property type="molecule type" value="Genomic_DNA"/>
</dbReference>
<keyword evidence="1" id="KW-0732">Signal</keyword>
<dbReference type="GO" id="GO:0006508">
    <property type="term" value="P:proteolysis"/>
    <property type="evidence" value="ECO:0007669"/>
    <property type="project" value="InterPro"/>
</dbReference>
<proteinExistence type="predicted"/>
<keyword evidence="6" id="KW-1185">Reference proteome</keyword>